<dbReference type="GO" id="GO:0008892">
    <property type="term" value="F:guanine deaminase activity"/>
    <property type="evidence" value="ECO:0007669"/>
    <property type="project" value="TreeGrafter"/>
</dbReference>
<dbReference type="GO" id="GO:0046098">
    <property type="term" value="P:guanine metabolic process"/>
    <property type="evidence" value="ECO:0007669"/>
    <property type="project" value="TreeGrafter"/>
</dbReference>
<dbReference type="HOGENOM" id="CLU_012358_0_1_9"/>
<keyword evidence="4" id="KW-0862">Zinc</keyword>
<dbReference type="eggNOG" id="COG0402">
    <property type="taxonomic scope" value="Bacteria"/>
</dbReference>
<dbReference type="PATRIC" id="fig|742738.3.peg.862"/>
<dbReference type="InterPro" id="IPR006680">
    <property type="entry name" value="Amidohydro-rel"/>
</dbReference>
<accession>A0A096BC86</accession>
<dbReference type="AlphaFoldDB" id="A0A096BC86"/>
<dbReference type="PANTHER" id="PTHR11271">
    <property type="entry name" value="GUANINE DEAMINASE"/>
    <property type="match status" value="1"/>
</dbReference>
<comment type="caution">
    <text evidence="6">The sequence shown here is derived from an EMBL/GenBank/DDBJ whole genome shotgun (WGS) entry which is preliminary data.</text>
</comment>
<sequence length="422" mass="47118">MIFKGNFLYTPALGELTVREGEYLVVEGEKCAGFYRALPQEYAGQPVTDFGRALVLPAFCDLHLHAPQMVNRGVGYDQELLPWLETYTFPVEARYGDTDFAEAAWKRFLNRMWANGTLRFSAFATIHKEAAWRLMELTEQAGLSALIGKVNMDRNAPDSLREDTDASLADTEELICRSRAELKHVEYILTPRFVPSTTARLMDGLGRLGERYGLPVQSHLSENRSEIAWVGQLHPECASYTEVYRDYGLLRRGCTIMAHAVHLTGREEAILREEGVTLAHCAQSNTNLSSGVMPLRRSLSEGLRCCVASDVAGGHAAAMNRHVAATVGLSKLRALDHMEERPLSLPEALYLATKGPGEFFGKVGSFEPGYDFDALVVDVDELDGRLPRTPFEKLEQFLYDGDDRDILARYSRGSLVEKPFTE</sequence>
<comment type="cofactor">
    <cofactor evidence="1">
        <name>Zn(2+)</name>
        <dbReference type="ChEBI" id="CHEBI:29105"/>
    </cofactor>
</comment>
<evidence type="ECO:0000259" key="5">
    <source>
        <dbReference type="Pfam" id="PF01979"/>
    </source>
</evidence>
<dbReference type="RefSeq" id="WP_044939185.1">
    <property type="nucleotide sequence ID" value="NZ_KN174161.1"/>
</dbReference>
<dbReference type="Proteomes" id="UP000029585">
    <property type="component" value="Unassembled WGS sequence"/>
</dbReference>
<feature type="domain" description="Amidohydrolase-related" evidence="5">
    <location>
        <begin position="54"/>
        <end position="413"/>
    </location>
</feature>
<name>A0A096BC86_FLAPL</name>
<dbReference type="EMBL" id="ADLO01000032">
    <property type="protein sequence ID" value="KGF56656.1"/>
    <property type="molecule type" value="Genomic_DNA"/>
</dbReference>
<keyword evidence="7" id="KW-1185">Reference proteome</keyword>
<dbReference type="InterPro" id="IPR051607">
    <property type="entry name" value="Metallo-dep_hydrolases"/>
</dbReference>
<dbReference type="InterPro" id="IPR011059">
    <property type="entry name" value="Metal-dep_hydrolase_composite"/>
</dbReference>
<proteinExistence type="predicted"/>
<reference evidence="6 7" key="1">
    <citation type="submission" date="2011-08" db="EMBL/GenBank/DDBJ databases">
        <title>The Genome Sequence of Clostridium orbiscindens 1_3_50AFAA.</title>
        <authorList>
            <consortium name="The Broad Institute Genome Sequencing Platform"/>
            <person name="Earl A."/>
            <person name="Ward D."/>
            <person name="Feldgarden M."/>
            <person name="Gevers D."/>
            <person name="Daigneault M."/>
            <person name="Strauss J."/>
            <person name="Allen-Vercoe E."/>
            <person name="Young S.K."/>
            <person name="Zeng Q."/>
            <person name="Gargeya S."/>
            <person name="Fitzgerald M."/>
            <person name="Haas B."/>
            <person name="Abouelleil A."/>
            <person name="Alvarado L."/>
            <person name="Arachchi H.M."/>
            <person name="Berlin A."/>
            <person name="Brown A."/>
            <person name="Chapman S.B."/>
            <person name="Chen Z."/>
            <person name="Dunbar C."/>
            <person name="Freedman E."/>
            <person name="Gearin G."/>
            <person name="Gellesch M."/>
            <person name="Goldberg J."/>
            <person name="Griggs A."/>
            <person name="Gujja S."/>
            <person name="Heiman D."/>
            <person name="Howarth C."/>
            <person name="Larson L."/>
            <person name="Lui A."/>
            <person name="MacDonald P.J.P."/>
            <person name="Montmayeur A."/>
            <person name="Murphy C."/>
            <person name="Neiman D."/>
            <person name="Pearson M."/>
            <person name="Priest M."/>
            <person name="Roberts A."/>
            <person name="Saif S."/>
            <person name="Shea T."/>
            <person name="Shenoy N."/>
            <person name="Sisk P."/>
            <person name="Stolte C."/>
            <person name="Sykes S."/>
            <person name="Wortman J."/>
            <person name="Nusbaum C."/>
            <person name="Birren B."/>
        </authorList>
    </citation>
    <scope>NUCLEOTIDE SEQUENCE [LARGE SCALE GENOMIC DNA]</scope>
    <source>
        <strain evidence="6 7">1_3_50AFAA</strain>
    </source>
</reference>
<protein>
    <recommendedName>
        <fullName evidence="5">Amidohydrolase-related domain-containing protein</fullName>
    </recommendedName>
</protein>
<evidence type="ECO:0000256" key="1">
    <source>
        <dbReference type="ARBA" id="ARBA00001947"/>
    </source>
</evidence>
<dbReference type="GO" id="GO:0005829">
    <property type="term" value="C:cytosol"/>
    <property type="evidence" value="ECO:0007669"/>
    <property type="project" value="TreeGrafter"/>
</dbReference>
<evidence type="ECO:0000313" key="6">
    <source>
        <dbReference type="EMBL" id="KGF56656.1"/>
    </source>
</evidence>
<evidence type="ECO:0000256" key="2">
    <source>
        <dbReference type="ARBA" id="ARBA00022723"/>
    </source>
</evidence>
<dbReference type="PANTHER" id="PTHR11271:SF6">
    <property type="entry name" value="GUANINE DEAMINASE"/>
    <property type="match status" value="1"/>
</dbReference>
<keyword evidence="3" id="KW-0378">Hydrolase</keyword>
<evidence type="ECO:0000313" key="7">
    <source>
        <dbReference type="Proteomes" id="UP000029585"/>
    </source>
</evidence>
<keyword evidence="2" id="KW-0479">Metal-binding</keyword>
<dbReference type="InterPro" id="IPR032466">
    <property type="entry name" value="Metal_Hydrolase"/>
</dbReference>
<dbReference type="Gene3D" id="2.30.40.10">
    <property type="entry name" value="Urease, subunit C, domain 1"/>
    <property type="match status" value="1"/>
</dbReference>
<organism evidence="6 7">
    <name type="scientific">Flavonifractor plautii 1_3_50AFAA</name>
    <dbReference type="NCBI Taxonomy" id="742738"/>
    <lineage>
        <taxon>Bacteria</taxon>
        <taxon>Bacillati</taxon>
        <taxon>Bacillota</taxon>
        <taxon>Clostridia</taxon>
        <taxon>Eubacteriales</taxon>
        <taxon>Oscillospiraceae</taxon>
        <taxon>Flavonifractor</taxon>
    </lineage>
</organism>
<dbReference type="Gene3D" id="3.20.20.140">
    <property type="entry name" value="Metal-dependent hydrolases"/>
    <property type="match status" value="1"/>
</dbReference>
<evidence type="ECO:0000256" key="3">
    <source>
        <dbReference type="ARBA" id="ARBA00022801"/>
    </source>
</evidence>
<dbReference type="SUPFAM" id="SSF51556">
    <property type="entry name" value="Metallo-dependent hydrolases"/>
    <property type="match status" value="1"/>
</dbReference>
<gene>
    <name evidence="6" type="ORF">HMPREF9460_00825</name>
</gene>
<evidence type="ECO:0000256" key="4">
    <source>
        <dbReference type="ARBA" id="ARBA00022833"/>
    </source>
</evidence>
<dbReference type="SUPFAM" id="SSF51338">
    <property type="entry name" value="Composite domain of metallo-dependent hydrolases"/>
    <property type="match status" value="2"/>
</dbReference>
<dbReference type="Pfam" id="PF01979">
    <property type="entry name" value="Amidohydro_1"/>
    <property type="match status" value="1"/>
</dbReference>
<dbReference type="GO" id="GO:0008270">
    <property type="term" value="F:zinc ion binding"/>
    <property type="evidence" value="ECO:0007669"/>
    <property type="project" value="TreeGrafter"/>
</dbReference>